<feature type="region of interest" description="Disordered" evidence="1">
    <location>
        <begin position="1"/>
        <end position="23"/>
    </location>
</feature>
<name>A0A6J4U432_9ACTN</name>
<feature type="compositionally biased region" description="Basic and acidic residues" evidence="1">
    <location>
        <begin position="1"/>
        <end position="12"/>
    </location>
</feature>
<sequence length="46" mass="4751">AVGSRRSGDGRRGPRVPGAFGGAARRAVRGHPRVWPVFGLVVLGSV</sequence>
<feature type="non-terminal residue" evidence="2">
    <location>
        <position position="46"/>
    </location>
</feature>
<feature type="non-terminal residue" evidence="2">
    <location>
        <position position="1"/>
    </location>
</feature>
<accession>A0A6J4U432</accession>
<protein>
    <submittedName>
        <fullName evidence="2">Uncharacterized protein</fullName>
    </submittedName>
</protein>
<organism evidence="2">
    <name type="scientific">uncultured Rubrobacteraceae bacterium</name>
    <dbReference type="NCBI Taxonomy" id="349277"/>
    <lineage>
        <taxon>Bacteria</taxon>
        <taxon>Bacillati</taxon>
        <taxon>Actinomycetota</taxon>
        <taxon>Rubrobacteria</taxon>
        <taxon>Rubrobacterales</taxon>
        <taxon>Rubrobacteraceae</taxon>
        <taxon>environmental samples</taxon>
    </lineage>
</organism>
<evidence type="ECO:0000256" key="1">
    <source>
        <dbReference type="SAM" id="MobiDB-lite"/>
    </source>
</evidence>
<dbReference type="EMBL" id="CADCVM010000534">
    <property type="protein sequence ID" value="CAA9537590.1"/>
    <property type="molecule type" value="Genomic_DNA"/>
</dbReference>
<reference evidence="2" key="1">
    <citation type="submission" date="2020-02" db="EMBL/GenBank/DDBJ databases">
        <authorList>
            <person name="Meier V. D."/>
        </authorList>
    </citation>
    <scope>NUCLEOTIDE SEQUENCE</scope>
    <source>
        <strain evidence="2">AVDCRST_MAG05</strain>
    </source>
</reference>
<gene>
    <name evidence="2" type="ORF">AVDCRST_MAG05-5044</name>
</gene>
<evidence type="ECO:0000313" key="2">
    <source>
        <dbReference type="EMBL" id="CAA9537590.1"/>
    </source>
</evidence>
<proteinExistence type="predicted"/>
<dbReference type="AlphaFoldDB" id="A0A6J4U432"/>